<proteinExistence type="predicted"/>
<dbReference type="EMBL" id="JBITPR010000022">
    <property type="protein sequence ID" value="MFI7870405.1"/>
    <property type="molecule type" value="Genomic_DNA"/>
</dbReference>
<feature type="region of interest" description="Disordered" evidence="1">
    <location>
        <begin position="33"/>
        <end position="64"/>
    </location>
</feature>
<keyword evidence="2" id="KW-0732">Signal</keyword>
<organism evidence="3 4">
    <name type="scientific">Streptomyces salinarius</name>
    <dbReference type="NCBI Taxonomy" id="2762598"/>
    <lineage>
        <taxon>Bacteria</taxon>
        <taxon>Bacillati</taxon>
        <taxon>Actinomycetota</taxon>
        <taxon>Actinomycetes</taxon>
        <taxon>Kitasatosporales</taxon>
        <taxon>Streptomycetaceae</taxon>
        <taxon>Streptomyces</taxon>
    </lineage>
</organism>
<dbReference type="PROSITE" id="PS51257">
    <property type="entry name" value="PROKAR_LIPOPROTEIN"/>
    <property type="match status" value="1"/>
</dbReference>
<reference evidence="3 4" key="1">
    <citation type="submission" date="2024-07" db="EMBL/GenBank/DDBJ databases">
        <title>Whole genome sequencing of Prodigiosin pigment-producing Streptomyces salinarius isolated from rhizosphere soil of Arachis hypogaea.</title>
        <authorList>
            <person name="Vidhya A."/>
            <person name="Ramya S."/>
        </authorList>
    </citation>
    <scope>NUCLEOTIDE SEQUENCE [LARGE SCALE GENOMIC DNA]</scope>
    <source>
        <strain evidence="3 4">VRMG2420</strain>
    </source>
</reference>
<comment type="caution">
    <text evidence="3">The sequence shown here is derived from an EMBL/GenBank/DDBJ whole genome shotgun (WGS) entry which is preliminary data.</text>
</comment>
<dbReference type="Proteomes" id="UP001614264">
    <property type="component" value="Unassembled WGS sequence"/>
</dbReference>
<feature type="signal peptide" evidence="2">
    <location>
        <begin position="1"/>
        <end position="20"/>
    </location>
</feature>
<feature type="chain" id="PRO_5047542983" description="Lipoprotein" evidence="2">
    <location>
        <begin position="21"/>
        <end position="198"/>
    </location>
</feature>
<evidence type="ECO:0000313" key="3">
    <source>
        <dbReference type="EMBL" id="MFI7870405.1"/>
    </source>
</evidence>
<gene>
    <name evidence="3" type="ORF">AB4829_07325</name>
</gene>
<protein>
    <recommendedName>
        <fullName evidence="5">Lipoprotein</fullName>
    </recommendedName>
</protein>
<feature type="compositionally biased region" description="Gly residues" evidence="1">
    <location>
        <begin position="33"/>
        <end position="50"/>
    </location>
</feature>
<evidence type="ECO:0008006" key="5">
    <source>
        <dbReference type="Google" id="ProtNLM"/>
    </source>
</evidence>
<evidence type="ECO:0000313" key="4">
    <source>
        <dbReference type="Proteomes" id="UP001614264"/>
    </source>
</evidence>
<name>A0ABW8B5Z2_9ACTN</name>
<accession>A0ABW8B5Z2</accession>
<keyword evidence="4" id="KW-1185">Reference proteome</keyword>
<dbReference type="RefSeq" id="WP_399591595.1">
    <property type="nucleotide sequence ID" value="NZ_JBITPR010000022.1"/>
</dbReference>
<evidence type="ECO:0000256" key="2">
    <source>
        <dbReference type="SAM" id="SignalP"/>
    </source>
</evidence>
<sequence>MRLRSMVAAGVAVLALTAVSGCGDDGGGDEGGAADGWGYGQSAGSGGGGRLMDTETKGRPSAATTAEIETFVSGRTTCTDLHMQARDYDDEDNPEAEAAGKLWGISERAICYDETRNGVTLMSVNDMKSFQTQAKKRASDGYYLLGEDFAVTGGPTTQANLRQSGLLALVCDPEVQIPSGYTKEKALVDGCTLTDFIS</sequence>
<evidence type="ECO:0000256" key="1">
    <source>
        <dbReference type="SAM" id="MobiDB-lite"/>
    </source>
</evidence>